<accession>A0A9W4GZ57</accession>
<dbReference type="Proteomes" id="UP001153328">
    <property type="component" value="Unassembled WGS sequence"/>
</dbReference>
<keyword evidence="3" id="KW-1185">Reference proteome</keyword>
<organism evidence="2 3">
    <name type="scientific">Actinacidiphila bryophytorum</name>
    <dbReference type="NCBI Taxonomy" id="1436133"/>
    <lineage>
        <taxon>Bacteria</taxon>
        <taxon>Bacillati</taxon>
        <taxon>Actinomycetota</taxon>
        <taxon>Actinomycetes</taxon>
        <taxon>Kitasatosporales</taxon>
        <taxon>Streptomycetaceae</taxon>
        <taxon>Actinacidiphila</taxon>
    </lineage>
</organism>
<protein>
    <submittedName>
        <fullName evidence="2">Uncharacterized protein</fullName>
    </submittedName>
</protein>
<dbReference type="EMBL" id="CAJVAX010000012">
    <property type="protein sequence ID" value="CAG7625161.1"/>
    <property type="molecule type" value="Genomic_DNA"/>
</dbReference>
<name>A0A9W4GZ57_9ACTN</name>
<evidence type="ECO:0000313" key="2">
    <source>
        <dbReference type="EMBL" id="CAG7625161.1"/>
    </source>
</evidence>
<evidence type="ECO:0000256" key="1">
    <source>
        <dbReference type="SAM" id="MobiDB-lite"/>
    </source>
</evidence>
<gene>
    <name evidence="2" type="ORF">SBRY_20130</name>
</gene>
<dbReference type="AlphaFoldDB" id="A0A9W4GZ57"/>
<reference evidence="2" key="1">
    <citation type="submission" date="2021-06" db="EMBL/GenBank/DDBJ databases">
        <authorList>
            <person name="Arsene-Ploetze F."/>
        </authorList>
    </citation>
    <scope>NUCLEOTIDE SEQUENCE</scope>
    <source>
        <strain evidence="2">SBRY1</strain>
    </source>
</reference>
<proteinExistence type="predicted"/>
<feature type="region of interest" description="Disordered" evidence="1">
    <location>
        <begin position="25"/>
        <end position="52"/>
    </location>
</feature>
<comment type="caution">
    <text evidence="2">The sequence shown here is derived from an EMBL/GenBank/DDBJ whole genome shotgun (WGS) entry which is preliminary data.</text>
</comment>
<evidence type="ECO:0000313" key="3">
    <source>
        <dbReference type="Proteomes" id="UP001153328"/>
    </source>
</evidence>
<sequence>MDLEHLGLLLRAFADLLLRRHRDELRPRPEEPPGVAWLTRRHPENGGGPVHGWRARARPSFVIWRLSRG</sequence>